<dbReference type="EMBL" id="JBHTIU010000103">
    <property type="protein sequence ID" value="MFD0872176.1"/>
    <property type="molecule type" value="Genomic_DNA"/>
</dbReference>
<protein>
    <submittedName>
        <fullName evidence="3">AAA family ATPase</fullName>
    </submittedName>
</protein>
<dbReference type="Pfam" id="PF07726">
    <property type="entry name" value="AAA_3"/>
    <property type="match status" value="1"/>
</dbReference>
<organism evidence="3 4">
    <name type="scientific">Paenibacillus residui</name>
    <dbReference type="NCBI Taxonomy" id="629724"/>
    <lineage>
        <taxon>Bacteria</taxon>
        <taxon>Bacillati</taxon>
        <taxon>Bacillota</taxon>
        <taxon>Bacilli</taxon>
        <taxon>Bacillales</taxon>
        <taxon>Paenibacillaceae</taxon>
        <taxon>Paenibacillus</taxon>
    </lineage>
</organism>
<evidence type="ECO:0000313" key="3">
    <source>
        <dbReference type="EMBL" id="MFD0872176.1"/>
    </source>
</evidence>
<dbReference type="Gene3D" id="1.10.8.80">
    <property type="entry name" value="Magnesium chelatase subunit I, C-Terminal domain"/>
    <property type="match status" value="1"/>
</dbReference>
<feature type="domain" description="ATPase AAA-3" evidence="1">
    <location>
        <begin position="48"/>
        <end position="178"/>
    </location>
</feature>
<dbReference type="PANTHER" id="PTHR42759:SF5">
    <property type="entry name" value="METHANOL DEHYDROGENASE REGULATOR"/>
    <property type="match status" value="1"/>
</dbReference>
<dbReference type="PANTHER" id="PTHR42759">
    <property type="entry name" value="MOXR FAMILY PROTEIN"/>
    <property type="match status" value="1"/>
</dbReference>
<dbReference type="InterPro" id="IPR041628">
    <property type="entry name" value="ChlI/MoxR_AAA_lid"/>
</dbReference>
<dbReference type="RefSeq" id="WP_379291452.1">
    <property type="nucleotide sequence ID" value="NZ_JBHTIU010000103.1"/>
</dbReference>
<reference evidence="4" key="1">
    <citation type="journal article" date="2019" name="Int. J. Syst. Evol. Microbiol.">
        <title>The Global Catalogue of Microorganisms (GCM) 10K type strain sequencing project: providing services to taxonomists for standard genome sequencing and annotation.</title>
        <authorList>
            <consortium name="The Broad Institute Genomics Platform"/>
            <consortium name="The Broad Institute Genome Sequencing Center for Infectious Disease"/>
            <person name="Wu L."/>
            <person name="Ma J."/>
        </authorList>
    </citation>
    <scope>NUCLEOTIDE SEQUENCE [LARGE SCALE GENOMIC DNA]</scope>
    <source>
        <strain evidence="4">CCUG 57263</strain>
    </source>
</reference>
<sequence length="333" mass="37367">MSISINSSYLFDRPEEWIERILSNVERAVLGKREVVEQALIAILCGGHVLLEDVPGVGKTTLVRALAQTMDCSFKRIQFTPDMLPSDITGVSLFNRGTNEFEFRPGPLFANIVLADELNRTPAKTQAALLEAMEEKRVTVDGVTYELPSPFILLATQNPIEYEGTYRLPEAQLDRFLIRIRLGYPDPSHEVEMLGRSHERHPADYVKTVLLKEELNSLQKRVRSVHVDDSLKHYIVELINATRKHPDFELGASPRASLALMHTAQARALIQGRGYVVPDDIKAVASITLAHRLWLTPEARMAGKNAERILEQLVEWKNIPGAYPTGSARGRAQ</sequence>
<name>A0ABW3DFV6_9BACL</name>
<dbReference type="Gene3D" id="3.40.50.300">
    <property type="entry name" value="P-loop containing nucleotide triphosphate hydrolases"/>
    <property type="match status" value="1"/>
</dbReference>
<feature type="domain" description="ChlI/MoxR AAA lid" evidence="2">
    <location>
        <begin position="241"/>
        <end position="312"/>
    </location>
</feature>
<dbReference type="Proteomes" id="UP001597120">
    <property type="component" value="Unassembled WGS sequence"/>
</dbReference>
<accession>A0ABW3DFV6</accession>
<dbReference type="SUPFAM" id="SSF52540">
    <property type="entry name" value="P-loop containing nucleoside triphosphate hydrolases"/>
    <property type="match status" value="1"/>
</dbReference>
<dbReference type="Pfam" id="PF17863">
    <property type="entry name" value="AAA_lid_2"/>
    <property type="match status" value="1"/>
</dbReference>
<evidence type="ECO:0000259" key="2">
    <source>
        <dbReference type="Pfam" id="PF17863"/>
    </source>
</evidence>
<dbReference type="InterPro" id="IPR027417">
    <property type="entry name" value="P-loop_NTPase"/>
</dbReference>
<dbReference type="PIRSF" id="PIRSF002849">
    <property type="entry name" value="AAA_ATPase_chaperone_MoxR_prd"/>
    <property type="match status" value="1"/>
</dbReference>
<dbReference type="InterPro" id="IPR011703">
    <property type="entry name" value="ATPase_AAA-3"/>
</dbReference>
<proteinExistence type="predicted"/>
<comment type="caution">
    <text evidence="3">The sequence shown here is derived from an EMBL/GenBank/DDBJ whole genome shotgun (WGS) entry which is preliminary data.</text>
</comment>
<gene>
    <name evidence="3" type="ORF">ACFQ03_23945</name>
</gene>
<evidence type="ECO:0000313" key="4">
    <source>
        <dbReference type="Proteomes" id="UP001597120"/>
    </source>
</evidence>
<evidence type="ECO:0000259" key="1">
    <source>
        <dbReference type="Pfam" id="PF07726"/>
    </source>
</evidence>
<keyword evidence="4" id="KW-1185">Reference proteome</keyword>
<dbReference type="InterPro" id="IPR050764">
    <property type="entry name" value="CbbQ/NirQ/NorQ/GpvN"/>
</dbReference>